<dbReference type="Gramene" id="OGLUM05G00740.1">
    <property type="protein sequence ID" value="OGLUM05G00740.1"/>
    <property type="gene ID" value="OGLUM05G00740"/>
</dbReference>
<feature type="signal peptide" evidence="2">
    <location>
        <begin position="1"/>
        <end position="17"/>
    </location>
</feature>
<sequence>MDIVFGLLLLTSPPLPAVVVVKGVGCRGSAARPQQQQEEEERNGVVVGDWAEERRRRGEERRGNASRGGRGVEKGVERAFEDKSSSTKPTATRTTHRYDAVVAAIMRRWIADDQPCPSIAMSGFADVAS</sequence>
<evidence type="ECO:0000256" key="2">
    <source>
        <dbReference type="SAM" id="SignalP"/>
    </source>
</evidence>
<feature type="compositionally biased region" description="Basic and acidic residues" evidence="1">
    <location>
        <begin position="70"/>
        <end position="85"/>
    </location>
</feature>
<protein>
    <submittedName>
        <fullName evidence="3">Uncharacterized protein</fullName>
    </submittedName>
</protein>
<organism evidence="3">
    <name type="scientific">Oryza glumipatula</name>
    <dbReference type="NCBI Taxonomy" id="40148"/>
    <lineage>
        <taxon>Eukaryota</taxon>
        <taxon>Viridiplantae</taxon>
        <taxon>Streptophyta</taxon>
        <taxon>Embryophyta</taxon>
        <taxon>Tracheophyta</taxon>
        <taxon>Spermatophyta</taxon>
        <taxon>Magnoliopsida</taxon>
        <taxon>Liliopsida</taxon>
        <taxon>Poales</taxon>
        <taxon>Poaceae</taxon>
        <taxon>BOP clade</taxon>
        <taxon>Oryzoideae</taxon>
        <taxon>Oryzeae</taxon>
        <taxon>Oryzinae</taxon>
        <taxon>Oryza</taxon>
    </lineage>
</organism>
<reference evidence="3" key="1">
    <citation type="submission" date="2015-04" db="UniProtKB">
        <authorList>
            <consortium name="EnsemblPlants"/>
        </authorList>
    </citation>
    <scope>IDENTIFICATION</scope>
</reference>
<dbReference type="EnsemblPlants" id="OGLUM05G00740.1">
    <property type="protein sequence ID" value="OGLUM05G00740.1"/>
    <property type="gene ID" value="OGLUM05G00740"/>
</dbReference>
<evidence type="ECO:0000313" key="3">
    <source>
        <dbReference type="EnsemblPlants" id="OGLUM05G00740.1"/>
    </source>
</evidence>
<reference evidence="3" key="2">
    <citation type="submission" date="2018-05" db="EMBL/GenBank/DDBJ databases">
        <title>OgluRS3 (Oryza glumaepatula Reference Sequence Version 3).</title>
        <authorList>
            <person name="Zhang J."/>
            <person name="Kudrna D."/>
            <person name="Lee S."/>
            <person name="Talag J."/>
            <person name="Welchert J."/>
            <person name="Wing R.A."/>
        </authorList>
    </citation>
    <scope>NUCLEOTIDE SEQUENCE [LARGE SCALE GENOMIC DNA]</scope>
</reference>
<name>A0A0D9ZTA6_9ORYZ</name>
<evidence type="ECO:0000313" key="4">
    <source>
        <dbReference type="Proteomes" id="UP000026961"/>
    </source>
</evidence>
<keyword evidence="4" id="KW-1185">Reference proteome</keyword>
<feature type="compositionally biased region" description="Basic and acidic residues" evidence="1">
    <location>
        <begin position="51"/>
        <end position="63"/>
    </location>
</feature>
<feature type="region of interest" description="Disordered" evidence="1">
    <location>
        <begin position="27"/>
        <end position="97"/>
    </location>
</feature>
<keyword evidence="2" id="KW-0732">Signal</keyword>
<accession>A0A0D9ZTA6</accession>
<feature type="chain" id="PRO_5002352989" evidence="2">
    <location>
        <begin position="18"/>
        <end position="129"/>
    </location>
</feature>
<proteinExistence type="predicted"/>
<dbReference type="Proteomes" id="UP000026961">
    <property type="component" value="Chromosome 5"/>
</dbReference>
<dbReference type="AlphaFoldDB" id="A0A0D9ZTA6"/>
<evidence type="ECO:0000256" key="1">
    <source>
        <dbReference type="SAM" id="MobiDB-lite"/>
    </source>
</evidence>
<dbReference type="HOGENOM" id="CLU_1952159_0_0_1"/>